<evidence type="ECO:0000313" key="1">
    <source>
        <dbReference type="EMBL" id="QBK85310.1"/>
    </source>
</evidence>
<accession>A0A481YQR2</accession>
<reference evidence="1" key="1">
    <citation type="journal article" date="2019" name="MBio">
        <title>Virus Genomes from Deep Sea Sediments Expand the Ocean Megavirome and Support Independent Origins of Viral Gigantism.</title>
        <authorList>
            <person name="Backstrom D."/>
            <person name="Yutin N."/>
            <person name="Jorgensen S.L."/>
            <person name="Dharamshi J."/>
            <person name="Homa F."/>
            <person name="Zaremba-Niedwiedzka K."/>
            <person name="Spang A."/>
            <person name="Wolf Y.I."/>
            <person name="Koonin E.V."/>
            <person name="Ettema T.J."/>
        </authorList>
    </citation>
    <scope>NUCLEOTIDE SEQUENCE</scope>
</reference>
<organism evidence="1">
    <name type="scientific">Iridovirus LCIVAC01</name>
    <dbReference type="NCBI Taxonomy" id="2506607"/>
    <lineage>
        <taxon>Viruses</taxon>
        <taxon>Varidnaviria</taxon>
        <taxon>Bamfordvirae</taxon>
        <taxon>Nucleocytoviricota</taxon>
        <taxon>Megaviricetes</taxon>
        <taxon>Pimascovirales</taxon>
        <taxon>Pimascovirales incertae sedis</taxon>
        <taxon>Iridoviridae</taxon>
    </lineage>
</organism>
<sequence>MKDITHSGPVAQELALHKNATLFTDLGLITLTPLSMGIIKQATLGSTIVMDVINAGGGGFQIYTLNKATGAPNGSVARTLIDQLNFKRVGDCALLHFFLCQRLEFLIGINPIVVESDDTSVIGAVAILFDSIEASKRGGEAILEIRAVNVTPGAEIVSLFVTDENAFL</sequence>
<dbReference type="EMBL" id="MK500314">
    <property type="protein sequence ID" value="QBK85310.1"/>
    <property type="molecule type" value="Genomic_DNA"/>
</dbReference>
<name>A0A481YQR2_9VIRU</name>
<gene>
    <name evidence="1" type="ORF">LCIVAC01_01190</name>
</gene>
<protein>
    <submittedName>
        <fullName evidence="1">Uncharacterized protein</fullName>
    </submittedName>
</protein>
<proteinExistence type="predicted"/>